<evidence type="ECO:0000313" key="1">
    <source>
        <dbReference type="EMBL" id="KAB2816013.1"/>
    </source>
</evidence>
<dbReference type="EMBL" id="WBVQ01000002">
    <property type="protein sequence ID" value="KAB2816013.1"/>
    <property type="molecule type" value="Genomic_DNA"/>
</dbReference>
<protein>
    <submittedName>
        <fullName evidence="1">Uncharacterized protein</fullName>
    </submittedName>
</protein>
<comment type="caution">
    <text evidence="1">The sequence shown here is derived from an EMBL/GenBank/DDBJ whole genome shotgun (WGS) entry which is preliminary data.</text>
</comment>
<dbReference type="OrthoDB" id="2987435at2"/>
<keyword evidence="2" id="KW-1185">Reference proteome</keyword>
<dbReference type="Proteomes" id="UP000484164">
    <property type="component" value="Unassembled WGS sequence"/>
</dbReference>
<name>A0A6L3ZDS7_9FLAO</name>
<organism evidence="1 2">
    <name type="scientific">Phaeocystidibacter marisrubri</name>
    <dbReference type="NCBI Taxonomy" id="1577780"/>
    <lineage>
        <taxon>Bacteria</taxon>
        <taxon>Pseudomonadati</taxon>
        <taxon>Bacteroidota</taxon>
        <taxon>Flavobacteriia</taxon>
        <taxon>Flavobacteriales</taxon>
        <taxon>Phaeocystidibacteraceae</taxon>
        <taxon>Phaeocystidibacter</taxon>
    </lineage>
</organism>
<proteinExistence type="predicted"/>
<reference evidence="1 2" key="1">
    <citation type="submission" date="2019-10" db="EMBL/GenBank/DDBJ databases">
        <title>Genome sequence of Phaeocystidibacter marisrubri JCM30614 (type strain).</title>
        <authorList>
            <person name="Bowman J.P."/>
        </authorList>
    </citation>
    <scope>NUCLEOTIDE SEQUENCE [LARGE SCALE GENOMIC DNA]</scope>
    <source>
        <strain evidence="1 2">JCM 30614</strain>
    </source>
</reference>
<dbReference type="AlphaFoldDB" id="A0A6L3ZDS7"/>
<dbReference type="RefSeq" id="WP_151693442.1">
    <property type="nucleotide sequence ID" value="NZ_BMGX01000001.1"/>
</dbReference>
<sequence>MNKFQQLIETLQTELIILIDDDFTPVKNAQEILTYICFMHPVDRQLMLNRLKTLDHSLIASIMTLIDGVEKITLGDDDIAYIQAGLLAELLNQKNEDVLLDQANRLIDSITKSIHKDDIDDLVMMYGLRPTAGTENYNGFFEGLEAFNPKKSIRLYKGLEGAEFTSFEQEIKNVNQARNSKFPLLIVDRYLANAQDGNQIIQNLRDSPNGIDRFFSVLYTSQDAEQIETSDLQSYFHIQLRKDDDQALEKVSEALALSAFATFFNQIYKFRVEALSSANELVIASGTPNMVYLAGMAHAEGDSVFNVFNKWFDLLSGKKVQDALLTDDPDGFDMNFMISLTSLINKDFISTINGEVLNEQFHQEIEQLATYEIFDLQVNSFCSPPASGDVFEIDGQLYMLAGQECDLIVRSNGAAVSRNEKLAELVKCSFKQLNQDLKVDSSQASRVAVNHFVHGVNHGILEIQLGEKDFFDFRLLDLCCLNEDGEARFSQDSFPDQKVLHLLPVKWTNYVLALKSELENKLKVQRYISDEGITPTSITGDFSFNIQFEENEGKISFPIRRVARLKGQFREYVMQRYWQYKTRKGLNTIGLYQRNLVQVQSIQAGFPYDLQELEGNHHAWVQLTGDRAKNSNKTSLDLIIMKKDLLDSVGHVFKPLLEKIEKTEIVITPKDGFLQEKIKITRTWNRDNVSLKIFFPLLNEYSDYSIAMSDSFILHDLFGKDFIKSHPTVKKAILVNADMQKPLMGEGGLVHRFTLNELIESEIHLPEENIKLGFDKNNGKLYNAGPIKKEGIDE</sequence>
<evidence type="ECO:0000313" key="2">
    <source>
        <dbReference type="Proteomes" id="UP000484164"/>
    </source>
</evidence>
<gene>
    <name evidence="1" type="ORF">F8C82_09980</name>
</gene>
<accession>A0A6L3ZDS7</accession>